<feature type="region of interest" description="Disordered" evidence="1">
    <location>
        <begin position="228"/>
        <end position="383"/>
    </location>
</feature>
<proteinExistence type="predicted"/>
<name>A0A2H6K811_9APIC</name>
<feature type="region of interest" description="Disordered" evidence="1">
    <location>
        <begin position="489"/>
        <end position="513"/>
    </location>
</feature>
<dbReference type="AlphaFoldDB" id="A0A2H6K811"/>
<dbReference type="GeneID" id="39872894"/>
<comment type="caution">
    <text evidence="2">The sequence shown here is derived from an EMBL/GenBank/DDBJ whole genome shotgun (WGS) entry which is preliminary data.</text>
</comment>
<dbReference type="Proteomes" id="UP000236319">
    <property type="component" value="Unassembled WGS sequence"/>
</dbReference>
<accession>A0A2H6K811</accession>
<feature type="compositionally biased region" description="Low complexity" evidence="1">
    <location>
        <begin position="322"/>
        <end position="337"/>
    </location>
</feature>
<gene>
    <name evidence="2" type="ORF">BOVATA_006170</name>
</gene>
<feature type="compositionally biased region" description="Basic and acidic residues" evidence="1">
    <location>
        <begin position="295"/>
        <end position="321"/>
    </location>
</feature>
<reference evidence="2 3" key="1">
    <citation type="journal article" date="2017" name="BMC Genomics">
        <title>Whole-genome assembly of Babesia ovata and comparative genomics between closely related pathogens.</title>
        <authorList>
            <person name="Yamagishi J."/>
            <person name="Asada M."/>
            <person name="Hakimi H."/>
            <person name="Tanaka T.Q."/>
            <person name="Sugimoto C."/>
            <person name="Kawazu S."/>
        </authorList>
    </citation>
    <scope>NUCLEOTIDE SEQUENCE [LARGE SCALE GENOMIC DNA]</scope>
    <source>
        <strain evidence="2 3">Miyake</strain>
    </source>
</reference>
<dbReference type="EMBL" id="BDSA01000001">
    <property type="protein sequence ID" value="GBE59124.1"/>
    <property type="molecule type" value="Genomic_DNA"/>
</dbReference>
<protein>
    <submittedName>
        <fullName evidence="2">Ribosome-binding protein 1, putative</fullName>
    </submittedName>
</protein>
<evidence type="ECO:0000313" key="2">
    <source>
        <dbReference type="EMBL" id="GBE59124.1"/>
    </source>
</evidence>
<evidence type="ECO:0000313" key="3">
    <source>
        <dbReference type="Proteomes" id="UP000236319"/>
    </source>
</evidence>
<sequence>MTNDLRDIFDKGSNNCNVFRDVFAISVLSTAGSDTPNTANVLALVDKFCEIVNGTEKSGNTDIIKQAVTDGKCYIHWDFLKTHCSSLMSHFGKLFNEKAFSFTGYMRERGDLNEKNFVRKTAEFLRGNLNDVKKHMEKIKLYQGTDYHAVFSRDRNHHMVSNYYVALEEYFKKYFFPYGFTFYGEKIYTSPSEQHKSLYDWNAVIEMLRSNDGGLEKLLEILNGKPCPEEKVKEPETPSVTVPEAPKEVVPEKKVPDVPPKEPEVPQADASPDNTVTEVTKPVTSNGDGAQNQDNDAKDEQNDKDAESKGALETQHDDPRISEGTSNSSSSPGIDSSDPTHHEVQRTPDNIGHGSDISPNETSKNHDSGEGESLGGGENGQVDGEAILSVDGETVHDKQGAEVPEVSTEVILEVDGNVVNDFSDLVGIYLDGTIMPEDPDLILQKLNEEANKWYKAHVLSTGFTGDAIPDARGNQEPTDSQLGFATGDVVGESINDKPSQALHQDEIKEPSPT</sequence>
<dbReference type="RefSeq" id="XP_028865367.1">
    <property type="nucleotide sequence ID" value="XM_029009534.1"/>
</dbReference>
<feature type="compositionally biased region" description="Polar residues" evidence="1">
    <location>
        <begin position="272"/>
        <end position="294"/>
    </location>
</feature>
<organism evidence="2 3">
    <name type="scientific">Babesia ovata</name>
    <dbReference type="NCBI Taxonomy" id="189622"/>
    <lineage>
        <taxon>Eukaryota</taxon>
        <taxon>Sar</taxon>
        <taxon>Alveolata</taxon>
        <taxon>Apicomplexa</taxon>
        <taxon>Aconoidasida</taxon>
        <taxon>Piroplasmida</taxon>
        <taxon>Babesiidae</taxon>
        <taxon>Babesia</taxon>
    </lineage>
</organism>
<feature type="compositionally biased region" description="Basic and acidic residues" evidence="1">
    <location>
        <begin position="245"/>
        <end position="264"/>
    </location>
</feature>
<keyword evidence="3" id="KW-1185">Reference proteome</keyword>
<evidence type="ECO:0000256" key="1">
    <source>
        <dbReference type="SAM" id="MobiDB-lite"/>
    </source>
</evidence>
<feature type="compositionally biased region" description="Basic and acidic residues" evidence="1">
    <location>
        <begin position="503"/>
        <end position="513"/>
    </location>
</feature>
<dbReference type="VEuPathDB" id="PiroplasmaDB:BOVATA_006170"/>